<proteinExistence type="inferred from homology"/>
<dbReference type="PANTHER" id="PTHR35861:SF1">
    <property type="entry name" value="PHAGE TAIL SHEATH PROTEIN"/>
    <property type="match status" value="1"/>
</dbReference>
<dbReference type="AlphaFoldDB" id="A0AA97AIE7"/>
<feature type="domain" description="Tail sheath protein subtilisin-like" evidence="2">
    <location>
        <begin position="231"/>
        <end position="400"/>
    </location>
</feature>
<dbReference type="InterPro" id="IPR052042">
    <property type="entry name" value="Tail_sheath_structural"/>
</dbReference>
<dbReference type="InterPro" id="IPR035089">
    <property type="entry name" value="Phage_sheath_subtilisin"/>
</dbReference>
<feature type="domain" description="Tail sheath protein C-terminal" evidence="3">
    <location>
        <begin position="402"/>
        <end position="506"/>
    </location>
</feature>
<dbReference type="InterPro" id="IPR020287">
    <property type="entry name" value="Tail_sheath_C"/>
</dbReference>
<reference evidence="4" key="1">
    <citation type="submission" date="2020-05" db="EMBL/GenBank/DDBJ databases">
        <authorList>
            <person name="Zhu T."/>
            <person name="Keshari N."/>
            <person name="Lu X."/>
        </authorList>
    </citation>
    <scope>NUCLEOTIDE SEQUENCE</scope>
    <source>
        <strain evidence="4">NK1-12</strain>
    </source>
</reference>
<dbReference type="Gene3D" id="3.40.50.11780">
    <property type="match status" value="1"/>
</dbReference>
<dbReference type="PANTHER" id="PTHR35861">
    <property type="match status" value="1"/>
</dbReference>
<evidence type="ECO:0000313" key="4">
    <source>
        <dbReference type="EMBL" id="WNZ26580.1"/>
    </source>
</evidence>
<comment type="similarity">
    <text evidence="1">Belongs to the myoviridae tail sheath protein family.</text>
</comment>
<accession>A0AA97AIE7</accession>
<evidence type="ECO:0000259" key="3">
    <source>
        <dbReference type="Pfam" id="PF17482"/>
    </source>
</evidence>
<evidence type="ECO:0000256" key="1">
    <source>
        <dbReference type="ARBA" id="ARBA00008005"/>
    </source>
</evidence>
<name>A0AA97AIE7_9CYAN</name>
<dbReference type="Pfam" id="PF04984">
    <property type="entry name" value="Phage_sheath_1"/>
    <property type="match status" value="1"/>
</dbReference>
<organism evidence="4">
    <name type="scientific">Leptolyngbya sp. NK1-12</name>
    <dbReference type="NCBI Taxonomy" id="2547451"/>
    <lineage>
        <taxon>Bacteria</taxon>
        <taxon>Bacillati</taxon>
        <taxon>Cyanobacteriota</taxon>
        <taxon>Cyanophyceae</taxon>
        <taxon>Leptolyngbyales</taxon>
        <taxon>Leptolyngbyaceae</taxon>
        <taxon>Leptolyngbya group</taxon>
        <taxon>Leptolyngbya</taxon>
    </lineage>
</organism>
<gene>
    <name evidence="4" type="ORF">HJG54_12770</name>
</gene>
<sequence>MFGGYITAPPVYVTHAIRGFLDNGGASFYFVRVSKAVRASLTLNDRATSAKPILVVIAKQEGAQATDIQVEVKDAVLSDTTVTGNSLTARTTAIPVQSVTGIEANTTVQISQGNNSETRKVQSVNATEKSITLTTGLQQDYTSPAENPVHVRTLGFTLVVTAVDGTETAFENLSMDSNHSRYFANLVQSKLVDVTLADPPNATAPPQNRPAVQAKTKLNAPAGQSDDLSQLTSADYIAAIRTLERIDDVNILCIPDRTDQDVQKAMIAHCEKMQDRFAILDPGYGLIPDATASSGIGKQRSGIGSDGGYAALYYPWIEITNPLGAGRLTVPPSGHLAGVYARTDGSRGVFKAPANETIRGALALEQRLTDDEQGPLNEQGINVLKSVAGRGVVVWGARTLSQKPQWRYINVRRLMLFIEESIQEGTQFAVFEPNGLELWQKVKRQVTEFLTRVWTDGALFGATAKQAFQVRVDEELNPPDLRALGQLVIEVVVYPVTPAEFIVFRIIQQPGGPSVQE</sequence>
<evidence type="ECO:0000259" key="2">
    <source>
        <dbReference type="Pfam" id="PF04984"/>
    </source>
</evidence>
<dbReference type="EMBL" id="CP053586">
    <property type="protein sequence ID" value="WNZ26580.1"/>
    <property type="molecule type" value="Genomic_DNA"/>
</dbReference>
<dbReference type="Pfam" id="PF17482">
    <property type="entry name" value="Phage_sheath_1C"/>
    <property type="match status" value="1"/>
</dbReference>
<protein>
    <submittedName>
        <fullName evidence="4">Phage tail sheath family protein</fullName>
    </submittedName>
</protein>